<dbReference type="Proteomes" id="UP000664209">
    <property type="component" value="Unassembled WGS sequence"/>
</dbReference>
<dbReference type="Pfam" id="PF13466">
    <property type="entry name" value="STAS_2"/>
    <property type="match status" value="1"/>
</dbReference>
<dbReference type="InterPro" id="IPR002645">
    <property type="entry name" value="STAS_dom"/>
</dbReference>
<comment type="caution">
    <text evidence="3">The sequence shown here is derived from an EMBL/GenBank/DDBJ whole genome shotgun (WGS) entry which is preliminary data.</text>
</comment>
<evidence type="ECO:0000313" key="4">
    <source>
        <dbReference type="Proteomes" id="UP000664209"/>
    </source>
</evidence>
<evidence type="ECO:0000259" key="2">
    <source>
        <dbReference type="PROSITE" id="PS50801"/>
    </source>
</evidence>
<evidence type="ECO:0000256" key="1">
    <source>
        <dbReference type="SAM" id="MobiDB-lite"/>
    </source>
</evidence>
<name>A0A939LXL8_9CELL</name>
<dbReference type="PROSITE" id="PS50801">
    <property type="entry name" value="STAS"/>
    <property type="match status" value="1"/>
</dbReference>
<dbReference type="AlphaFoldDB" id="A0A939LXL8"/>
<dbReference type="RefSeq" id="WP_208056806.1">
    <property type="nucleotide sequence ID" value="NZ_JAGEMK010000010.1"/>
</dbReference>
<keyword evidence="4" id="KW-1185">Reference proteome</keyword>
<sequence length="161" mass="16588">MRDVNSRSGARPTEAGHASTSGSGTGGSEPGSVHVIVHSDRTRIVLSGEVDADLGPDLAEATADAESTGLPIEVDAQHVTFMDSSGIAFLARLATRVTDRVRIIHAPETVLFLLEVTRIGELLDVVPEGQEDAAPVTAPDHGLPTIGPGGRQSPVGPDDVA</sequence>
<feature type="region of interest" description="Disordered" evidence="1">
    <location>
        <begin position="132"/>
        <end position="161"/>
    </location>
</feature>
<dbReference type="Gene3D" id="3.30.750.24">
    <property type="entry name" value="STAS domain"/>
    <property type="match status" value="1"/>
</dbReference>
<dbReference type="SUPFAM" id="SSF52091">
    <property type="entry name" value="SpoIIaa-like"/>
    <property type="match status" value="1"/>
</dbReference>
<dbReference type="CDD" id="cd07043">
    <property type="entry name" value="STAS_anti-anti-sigma_factors"/>
    <property type="match status" value="1"/>
</dbReference>
<dbReference type="InterPro" id="IPR036513">
    <property type="entry name" value="STAS_dom_sf"/>
</dbReference>
<protein>
    <submittedName>
        <fullName evidence="3">STAS domain-containing protein</fullName>
    </submittedName>
</protein>
<accession>A0A939LXL8</accession>
<reference evidence="3" key="1">
    <citation type="submission" date="2021-03" db="EMBL/GenBank/DDBJ databases">
        <title>Actinotalea soli sp. nov., isolated from soil.</title>
        <authorList>
            <person name="Ping W."/>
            <person name="Zhang J."/>
        </authorList>
    </citation>
    <scope>NUCLEOTIDE SEQUENCE</scope>
    <source>
        <strain evidence="3">BY-33</strain>
    </source>
</reference>
<dbReference type="InterPro" id="IPR058548">
    <property type="entry name" value="MlaB-like_STAS"/>
</dbReference>
<dbReference type="EMBL" id="JAGEMK010000010">
    <property type="protein sequence ID" value="MBO1753122.1"/>
    <property type="molecule type" value="Genomic_DNA"/>
</dbReference>
<organism evidence="3 4">
    <name type="scientific">Actinotalea soli</name>
    <dbReference type="NCBI Taxonomy" id="2819234"/>
    <lineage>
        <taxon>Bacteria</taxon>
        <taxon>Bacillati</taxon>
        <taxon>Actinomycetota</taxon>
        <taxon>Actinomycetes</taxon>
        <taxon>Micrococcales</taxon>
        <taxon>Cellulomonadaceae</taxon>
        <taxon>Actinotalea</taxon>
    </lineage>
</organism>
<evidence type="ECO:0000313" key="3">
    <source>
        <dbReference type="EMBL" id="MBO1753122.1"/>
    </source>
</evidence>
<gene>
    <name evidence="3" type="ORF">J4G33_15030</name>
</gene>
<proteinExistence type="predicted"/>
<feature type="region of interest" description="Disordered" evidence="1">
    <location>
        <begin position="1"/>
        <end position="33"/>
    </location>
</feature>
<feature type="domain" description="STAS" evidence="2">
    <location>
        <begin position="44"/>
        <end position="123"/>
    </location>
</feature>